<protein>
    <submittedName>
        <fullName evidence="1">Uncharacterized protein</fullName>
    </submittedName>
</protein>
<organism evidence="1 2">
    <name type="scientific">Aphanomyces astaci</name>
    <name type="common">Crayfish plague agent</name>
    <dbReference type="NCBI Taxonomy" id="112090"/>
    <lineage>
        <taxon>Eukaryota</taxon>
        <taxon>Sar</taxon>
        <taxon>Stramenopiles</taxon>
        <taxon>Oomycota</taxon>
        <taxon>Saprolegniomycetes</taxon>
        <taxon>Saprolegniales</taxon>
        <taxon>Verrucalvaceae</taxon>
        <taxon>Aphanomyces</taxon>
    </lineage>
</organism>
<dbReference type="AlphaFoldDB" id="A0A3R6X3G8"/>
<dbReference type="EMBL" id="QUTG01003805">
    <property type="protein sequence ID" value="RHY90229.1"/>
    <property type="molecule type" value="Genomic_DNA"/>
</dbReference>
<evidence type="ECO:0000313" key="1">
    <source>
        <dbReference type="EMBL" id="RHY90229.1"/>
    </source>
</evidence>
<accession>A0A3R6X3G8</accession>
<comment type="caution">
    <text evidence="1">The sequence shown here is derived from an EMBL/GenBank/DDBJ whole genome shotgun (WGS) entry which is preliminary data.</text>
</comment>
<name>A0A3R6X3G8_APHAT</name>
<reference evidence="1 2" key="1">
    <citation type="submission" date="2018-08" db="EMBL/GenBank/DDBJ databases">
        <title>Aphanomyces genome sequencing and annotation.</title>
        <authorList>
            <person name="Minardi D."/>
            <person name="Oidtmann B."/>
            <person name="Van Der Giezen M."/>
            <person name="Studholme D.J."/>
        </authorList>
    </citation>
    <scope>NUCLEOTIDE SEQUENCE [LARGE SCALE GENOMIC DNA]</scope>
    <source>
        <strain evidence="1 2">Sv</strain>
    </source>
</reference>
<proteinExistence type="predicted"/>
<evidence type="ECO:0000313" key="2">
    <source>
        <dbReference type="Proteomes" id="UP000285712"/>
    </source>
</evidence>
<gene>
    <name evidence="1" type="ORF">DYB35_013612</name>
</gene>
<sequence>MSVYKVSAALDAPRRTLRDWMAQRHEILAYDGERGIYYDMPPRYIWAVRGGSSKISSDEKPSLRMTAVLTVRADGTKQPILFIMTLPGN</sequence>
<dbReference type="Proteomes" id="UP000285712">
    <property type="component" value="Unassembled WGS sequence"/>
</dbReference>